<dbReference type="InterPro" id="IPR036264">
    <property type="entry name" value="Bact_exopeptidase_dim_dom"/>
</dbReference>
<feature type="binding site" evidence="11">
    <location>
        <position position="144"/>
    </location>
    <ligand>
        <name>Zn(2+)</name>
        <dbReference type="ChEBI" id="CHEBI:29105"/>
        <label>1</label>
    </ligand>
</feature>
<evidence type="ECO:0000256" key="2">
    <source>
        <dbReference type="ARBA" id="ARBA00009692"/>
    </source>
</evidence>
<proteinExistence type="inferred from homology"/>
<dbReference type="Gene3D" id="3.30.70.360">
    <property type="match status" value="1"/>
</dbReference>
<feature type="binding site" evidence="11">
    <location>
        <position position="144"/>
    </location>
    <ligand>
        <name>Zn(2+)</name>
        <dbReference type="ChEBI" id="CHEBI:29105"/>
        <label>2</label>
    </ligand>
</feature>
<evidence type="ECO:0000256" key="11">
    <source>
        <dbReference type="PIRSR" id="PIRSR037215-2"/>
    </source>
</evidence>
<dbReference type="GO" id="GO:0008237">
    <property type="term" value="F:metallopeptidase activity"/>
    <property type="evidence" value="ECO:0007669"/>
    <property type="project" value="UniProtKB-KW"/>
</dbReference>
<reference evidence="13 14" key="1">
    <citation type="journal article" date="2015" name="Genome Announc.">
        <title>Expanding the biotechnology potential of lactobacilli through comparative genomics of 213 strains and associated genera.</title>
        <authorList>
            <person name="Sun Z."/>
            <person name="Harris H.M."/>
            <person name="McCann A."/>
            <person name="Guo C."/>
            <person name="Argimon S."/>
            <person name="Zhang W."/>
            <person name="Yang X."/>
            <person name="Jeffery I.B."/>
            <person name="Cooney J.C."/>
            <person name="Kagawa T.F."/>
            <person name="Liu W."/>
            <person name="Song Y."/>
            <person name="Salvetti E."/>
            <person name="Wrobel A."/>
            <person name="Rasinkangas P."/>
            <person name="Parkhill J."/>
            <person name="Rea M.C."/>
            <person name="O'Sullivan O."/>
            <person name="Ritari J."/>
            <person name="Douillard F.P."/>
            <person name="Paul Ross R."/>
            <person name="Yang R."/>
            <person name="Briner A.E."/>
            <person name="Felis G.E."/>
            <person name="de Vos W.M."/>
            <person name="Barrangou R."/>
            <person name="Klaenhammer T.R."/>
            <person name="Caufield P.W."/>
            <person name="Cui Y."/>
            <person name="Zhang H."/>
            <person name="O'Toole P.W."/>
        </authorList>
    </citation>
    <scope>NUCLEOTIDE SEQUENCE [LARGE SCALE GENOMIC DNA]</scope>
    <source>
        <strain evidence="13 14">JCM 17158</strain>
    </source>
</reference>
<keyword evidence="14" id="KW-1185">Reference proteome</keyword>
<evidence type="ECO:0000256" key="8">
    <source>
        <dbReference type="ARBA" id="ARBA00023049"/>
    </source>
</evidence>
<dbReference type="Pfam" id="PF07687">
    <property type="entry name" value="M20_dimer"/>
    <property type="match status" value="1"/>
</dbReference>
<dbReference type="PANTHER" id="PTHR42994">
    <property type="entry name" value="PEPTIDASE T"/>
    <property type="match status" value="1"/>
</dbReference>
<dbReference type="PROSITE" id="PS00758">
    <property type="entry name" value="ARGE_DAPE_CPG2_1"/>
    <property type="match status" value="1"/>
</dbReference>
<gene>
    <name evidence="13" type="ORF">FD02_GL000355</name>
</gene>
<feature type="domain" description="Peptidase M20 dimerisation" evidence="12">
    <location>
        <begin position="210"/>
        <end position="306"/>
    </location>
</feature>
<evidence type="ECO:0000256" key="4">
    <source>
        <dbReference type="ARBA" id="ARBA00022670"/>
    </source>
</evidence>
<dbReference type="PIRSF" id="PIRSF037215">
    <property type="entry name" value="Peptidase_M20B"/>
    <property type="match status" value="1"/>
</dbReference>
<dbReference type="InterPro" id="IPR010161">
    <property type="entry name" value="Peptidase_M20B"/>
</dbReference>
<comment type="caution">
    <text evidence="13">The sequence shown here is derived from an EMBL/GenBank/DDBJ whole genome shotgun (WGS) entry which is preliminary data.</text>
</comment>
<sequence>MVAFDLNQIQTDFIRYAKVNTRSDAGSTTVPTTPGQTTLANMLVGELQALGLTDAALNPANGFVTATIPATTSKAVPSIGFIAHLDTADYAADDVAPQLHPDYQGAPIQFANGLALTVEQFPGLRRYFGETLITGDGTTLLGVDDKAGIAAAMALARVLVAEPTIEHGVVKLAFGPDEEIGKGADRFDAKGFATDFAYTLDNGDLGQIEYETFNAAQAVVTFTGTSVHPGEAKGSLVNALTLAECLDAALPTYERPEYTADKQGFFLLLELSGTIGTAQARYIIRDFDRANFAARKATLAQAVASLNAGFAEPRITYTLEDQYYNMADIIAKDQTPLRLAEAGIRAVGLTPHTIPFRGGTDGSKITYQGIPTPNLFNGGMNFHGPYEVVSTEAMGKVAETLLAIVKLNAER</sequence>
<dbReference type="PROSITE" id="PS00759">
    <property type="entry name" value="ARGE_DAPE_CPG2_2"/>
    <property type="match status" value="1"/>
</dbReference>
<organism evidence="13 14">
    <name type="scientific">Lacticaseibacillus nasuensis JCM 17158</name>
    <dbReference type="NCBI Taxonomy" id="1291734"/>
    <lineage>
        <taxon>Bacteria</taxon>
        <taxon>Bacillati</taxon>
        <taxon>Bacillota</taxon>
        <taxon>Bacilli</taxon>
        <taxon>Lactobacillales</taxon>
        <taxon>Lactobacillaceae</taxon>
        <taxon>Lacticaseibacillus</taxon>
    </lineage>
</organism>
<comment type="catalytic activity">
    <reaction evidence="1">
        <text>Release of the N-terminal residue from a tripeptide.</text>
        <dbReference type="EC" id="3.4.11.4"/>
    </reaction>
</comment>
<dbReference type="STRING" id="1291734.FD02_GL000355"/>
<dbReference type="SUPFAM" id="SSF53187">
    <property type="entry name" value="Zn-dependent exopeptidases"/>
    <property type="match status" value="1"/>
</dbReference>
<keyword evidence="8" id="KW-0482">Metalloprotease</keyword>
<evidence type="ECO:0000313" key="14">
    <source>
        <dbReference type="Proteomes" id="UP000051804"/>
    </source>
</evidence>
<evidence type="ECO:0000256" key="9">
    <source>
        <dbReference type="NCBIfam" id="TIGR01882"/>
    </source>
</evidence>
<name>A0A0R1JIF1_9LACO</name>
<dbReference type="NCBIfam" id="TIGR01882">
    <property type="entry name" value="peptidase-T"/>
    <property type="match status" value="1"/>
</dbReference>
<dbReference type="InterPro" id="IPR001261">
    <property type="entry name" value="ArgE/DapE_CS"/>
</dbReference>
<feature type="binding site" evidence="11">
    <location>
        <position position="84"/>
    </location>
    <ligand>
        <name>Zn(2+)</name>
        <dbReference type="ChEBI" id="CHEBI:29105"/>
        <label>1</label>
    </ligand>
</feature>
<protein>
    <recommendedName>
        <fullName evidence="9">Peptidase T</fullName>
        <ecNumber evidence="9">3.4.11.4</ecNumber>
    </recommendedName>
</protein>
<feature type="active site" description="Proton acceptor" evidence="10">
    <location>
        <position position="178"/>
    </location>
</feature>
<feature type="binding site" evidence="11">
    <location>
        <position position="179"/>
    </location>
    <ligand>
        <name>Zn(2+)</name>
        <dbReference type="ChEBI" id="CHEBI:29105"/>
        <label>2</label>
    </ligand>
</feature>
<dbReference type="EMBL" id="AZDJ01000030">
    <property type="protein sequence ID" value="KRK71168.1"/>
    <property type="molecule type" value="Genomic_DNA"/>
</dbReference>
<dbReference type="NCBIfam" id="NF003976">
    <property type="entry name" value="PRK05469.1"/>
    <property type="match status" value="1"/>
</dbReference>
<evidence type="ECO:0000256" key="1">
    <source>
        <dbReference type="ARBA" id="ARBA00000870"/>
    </source>
</evidence>
<dbReference type="GO" id="GO:0008270">
    <property type="term" value="F:zinc ion binding"/>
    <property type="evidence" value="ECO:0007669"/>
    <property type="project" value="InterPro"/>
</dbReference>
<dbReference type="PANTHER" id="PTHR42994:SF1">
    <property type="entry name" value="PEPTIDASE T"/>
    <property type="match status" value="1"/>
</dbReference>
<dbReference type="NCBIfam" id="NF009920">
    <property type="entry name" value="PRK13381.1"/>
    <property type="match status" value="1"/>
</dbReference>
<dbReference type="InterPro" id="IPR002933">
    <property type="entry name" value="Peptidase_M20"/>
</dbReference>
<evidence type="ECO:0000256" key="5">
    <source>
        <dbReference type="ARBA" id="ARBA00022723"/>
    </source>
</evidence>
<feature type="binding site" evidence="11">
    <location>
        <position position="201"/>
    </location>
    <ligand>
        <name>Zn(2+)</name>
        <dbReference type="ChEBI" id="CHEBI:29105"/>
        <label>1</label>
    </ligand>
</feature>
<dbReference type="InterPro" id="IPR011650">
    <property type="entry name" value="Peptidase_M20_dimer"/>
</dbReference>
<evidence type="ECO:0000313" key="13">
    <source>
        <dbReference type="EMBL" id="KRK71168.1"/>
    </source>
</evidence>
<comment type="similarity">
    <text evidence="2">Belongs to the peptidase M20B family.</text>
</comment>
<keyword evidence="3 13" id="KW-0031">Aminopeptidase</keyword>
<keyword evidence="5 11" id="KW-0479">Metal-binding</keyword>
<dbReference type="GO" id="GO:0006518">
    <property type="term" value="P:peptide metabolic process"/>
    <property type="evidence" value="ECO:0007669"/>
    <property type="project" value="InterPro"/>
</dbReference>
<evidence type="ECO:0000256" key="10">
    <source>
        <dbReference type="PIRSR" id="PIRSR037215-1"/>
    </source>
</evidence>
<keyword evidence="7 11" id="KW-0862">Zinc</keyword>
<dbReference type="SUPFAM" id="SSF55031">
    <property type="entry name" value="Bacterial exopeptidase dimerisation domain"/>
    <property type="match status" value="1"/>
</dbReference>
<dbReference type="Pfam" id="PF01546">
    <property type="entry name" value="Peptidase_M20"/>
    <property type="match status" value="1"/>
</dbReference>
<dbReference type="PATRIC" id="fig|1291734.4.peg.369"/>
<feature type="active site" evidence="10">
    <location>
        <position position="86"/>
    </location>
</feature>
<dbReference type="Gene3D" id="3.40.630.10">
    <property type="entry name" value="Zn peptidases"/>
    <property type="match status" value="1"/>
</dbReference>
<feature type="binding site" evidence="11">
    <location>
        <position position="383"/>
    </location>
    <ligand>
        <name>Zn(2+)</name>
        <dbReference type="ChEBI" id="CHEBI:29105"/>
        <label>2</label>
    </ligand>
</feature>
<dbReference type="GO" id="GO:0005829">
    <property type="term" value="C:cytosol"/>
    <property type="evidence" value="ECO:0007669"/>
    <property type="project" value="TreeGrafter"/>
</dbReference>
<evidence type="ECO:0000256" key="3">
    <source>
        <dbReference type="ARBA" id="ARBA00022438"/>
    </source>
</evidence>
<keyword evidence="6" id="KW-0378">Hydrolase</keyword>
<comment type="cofactor">
    <cofactor evidence="11">
        <name>Zn(2+)</name>
        <dbReference type="ChEBI" id="CHEBI:29105"/>
    </cofactor>
    <text evidence="11">Binds 2 Zn(2+) ions per subunit.</text>
</comment>
<evidence type="ECO:0000256" key="6">
    <source>
        <dbReference type="ARBA" id="ARBA00022801"/>
    </source>
</evidence>
<dbReference type="GO" id="GO:0045148">
    <property type="term" value="F:tripeptide aminopeptidase activity"/>
    <property type="evidence" value="ECO:0007669"/>
    <property type="project" value="UniProtKB-UniRule"/>
</dbReference>
<evidence type="ECO:0000256" key="7">
    <source>
        <dbReference type="ARBA" id="ARBA00022833"/>
    </source>
</evidence>
<dbReference type="GO" id="GO:0006508">
    <property type="term" value="P:proteolysis"/>
    <property type="evidence" value="ECO:0007669"/>
    <property type="project" value="UniProtKB-UniRule"/>
</dbReference>
<keyword evidence="4" id="KW-0645">Protease</keyword>
<evidence type="ECO:0000259" key="12">
    <source>
        <dbReference type="Pfam" id="PF07687"/>
    </source>
</evidence>
<dbReference type="AlphaFoldDB" id="A0A0R1JIF1"/>
<dbReference type="Proteomes" id="UP000051804">
    <property type="component" value="Unassembled WGS sequence"/>
</dbReference>
<dbReference type="EC" id="3.4.11.4" evidence="9"/>
<accession>A0A0R1JIF1</accession>